<dbReference type="InterPro" id="IPR011049">
    <property type="entry name" value="Serralysin-like_metalloprot_C"/>
</dbReference>
<name>M7AWI4_CHEMY</name>
<organism evidence="1 2">
    <name type="scientific">Chelonia mydas</name>
    <name type="common">Green sea-turtle</name>
    <name type="synonym">Chelonia agassizi</name>
    <dbReference type="NCBI Taxonomy" id="8469"/>
    <lineage>
        <taxon>Eukaryota</taxon>
        <taxon>Metazoa</taxon>
        <taxon>Chordata</taxon>
        <taxon>Craniata</taxon>
        <taxon>Vertebrata</taxon>
        <taxon>Euteleostomi</taxon>
        <taxon>Archelosauria</taxon>
        <taxon>Testudinata</taxon>
        <taxon>Testudines</taxon>
        <taxon>Cryptodira</taxon>
        <taxon>Durocryptodira</taxon>
        <taxon>Americhelydia</taxon>
        <taxon>Chelonioidea</taxon>
        <taxon>Cheloniidae</taxon>
        <taxon>Chelonia</taxon>
    </lineage>
</organism>
<proteinExistence type="predicted"/>
<evidence type="ECO:0000313" key="1">
    <source>
        <dbReference type="EMBL" id="EMP27400.1"/>
    </source>
</evidence>
<evidence type="ECO:0000313" key="2">
    <source>
        <dbReference type="Proteomes" id="UP000031443"/>
    </source>
</evidence>
<dbReference type="Proteomes" id="UP000031443">
    <property type="component" value="Unassembled WGS sequence"/>
</dbReference>
<reference evidence="2" key="1">
    <citation type="journal article" date="2013" name="Nat. Genet.">
        <title>The draft genomes of soft-shell turtle and green sea turtle yield insights into the development and evolution of the turtle-specific body plan.</title>
        <authorList>
            <person name="Wang Z."/>
            <person name="Pascual-Anaya J."/>
            <person name="Zadissa A."/>
            <person name="Li W."/>
            <person name="Niimura Y."/>
            <person name="Huang Z."/>
            <person name="Li C."/>
            <person name="White S."/>
            <person name="Xiong Z."/>
            <person name="Fang D."/>
            <person name="Wang B."/>
            <person name="Ming Y."/>
            <person name="Chen Y."/>
            <person name="Zheng Y."/>
            <person name="Kuraku S."/>
            <person name="Pignatelli M."/>
            <person name="Herrero J."/>
            <person name="Beal K."/>
            <person name="Nozawa M."/>
            <person name="Li Q."/>
            <person name="Wang J."/>
            <person name="Zhang H."/>
            <person name="Yu L."/>
            <person name="Shigenobu S."/>
            <person name="Wang J."/>
            <person name="Liu J."/>
            <person name="Flicek P."/>
            <person name="Searle S."/>
            <person name="Wang J."/>
            <person name="Kuratani S."/>
            <person name="Yin Y."/>
            <person name="Aken B."/>
            <person name="Zhang G."/>
            <person name="Irie N."/>
        </authorList>
    </citation>
    <scope>NUCLEOTIDE SEQUENCE [LARGE SCALE GENOMIC DNA]</scope>
</reference>
<dbReference type="EMBL" id="KB570779">
    <property type="protein sequence ID" value="EMP27400.1"/>
    <property type="molecule type" value="Genomic_DNA"/>
</dbReference>
<keyword evidence="2" id="KW-1185">Reference proteome</keyword>
<protein>
    <submittedName>
        <fullName evidence="1">Uncharacterized protein</fullName>
    </submittedName>
</protein>
<dbReference type="Gene3D" id="2.150.10.10">
    <property type="entry name" value="Serralysin-like metalloprotease, C-terminal"/>
    <property type="match status" value="1"/>
</dbReference>
<dbReference type="SUPFAM" id="SSF58104">
    <property type="entry name" value="Methyl-accepting chemotaxis protein (MCP) signaling domain"/>
    <property type="match status" value="1"/>
</dbReference>
<sequence length="173" mass="18907">MGSDFPKGVLSCLAQIVTHPEPSLAPMGGTCSLHHFLDEITGSYDEITGSYDEITGSYDEITGSVDEITGSYDEITGSYDEITGSYDEITGSYDEITAELLQLLTLFKRFRSEPYPDSAGSNGHLQIQRMEGQELPLCDAKTNKAPRISVCKSPTTNIEQLTIQNVLPNVHSH</sequence>
<dbReference type="AlphaFoldDB" id="M7AWI4"/>
<gene>
    <name evidence="1" type="ORF">UY3_15507</name>
</gene>
<accession>M7AWI4</accession>